<keyword evidence="1" id="KW-1133">Transmembrane helix</keyword>
<evidence type="ECO:0000313" key="3">
    <source>
        <dbReference type="Proteomes" id="UP000298513"/>
    </source>
</evidence>
<keyword evidence="1" id="KW-0472">Membrane</keyword>
<protein>
    <submittedName>
        <fullName evidence="2">BMP family ABC transporter substrate-binding protein</fullName>
    </submittedName>
</protein>
<reference evidence="2 3" key="1">
    <citation type="submission" date="2019-04" db="EMBL/GenBank/DDBJ databases">
        <title>Streptomyces sp. nov. Bv016 isolated from bark of Buahinia variegata.</title>
        <authorList>
            <person name="Kanchanasin P."/>
            <person name="Tanasupawat S."/>
            <person name="Yuki M."/>
            <person name="Kudo T."/>
        </authorList>
    </citation>
    <scope>NUCLEOTIDE SEQUENCE [LARGE SCALE GENOMIC DNA]</scope>
    <source>
        <strain evidence="2 3">JCM 4765</strain>
    </source>
</reference>
<proteinExistence type="predicted"/>
<dbReference type="EMBL" id="SRRU01000001">
    <property type="protein sequence ID" value="TGN87196.1"/>
    <property type="molecule type" value="Genomic_DNA"/>
</dbReference>
<dbReference type="RefSeq" id="WP_135789543.1">
    <property type="nucleotide sequence ID" value="NZ_BNBQ01000006.1"/>
</dbReference>
<comment type="caution">
    <text evidence="2">The sequence shown here is derived from an EMBL/GenBank/DDBJ whole genome shotgun (WGS) entry which is preliminary data.</text>
</comment>
<evidence type="ECO:0000256" key="1">
    <source>
        <dbReference type="SAM" id="Phobius"/>
    </source>
</evidence>
<name>A0A4Z1DP56_STRGP</name>
<sequence length="206" mass="21833">MKTRRGWRANKKAPENRYKLGLLRAMTAAARLSRDRRAWIAAGAVLVVAVVAGVWVHLAGRQDGPPDTRARQYKEFDACLLTGDKGIAQGTDAASAWQGMQRASLETRARINYVPVTGAQSVANTRPFLNSLMQRQCDVLVAVGTPQARVARAAAAEHPEVRFVLVDGASSAGGSKAGNVTEAEPGTSLPETVADAITRAVDASGQ</sequence>
<accession>A0A4Z1DP56</accession>
<evidence type="ECO:0000313" key="2">
    <source>
        <dbReference type="EMBL" id="TGN87196.1"/>
    </source>
</evidence>
<keyword evidence="3" id="KW-1185">Reference proteome</keyword>
<dbReference type="AlphaFoldDB" id="A0A4Z1DP56"/>
<dbReference type="GeneID" id="91532088"/>
<dbReference type="Gene3D" id="3.40.50.2300">
    <property type="match status" value="1"/>
</dbReference>
<gene>
    <name evidence="2" type="ORF">E5082_01895</name>
</gene>
<dbReference type="Proteomes" id="UP000298513">
    <property type="component" value="Unassembled WGS sequence"/>
</dbReference>
<feature type="transmembrane region" description="Helical" evidence="1">
    <location>
        <begin position="38"/>
        <end position="58"/>
    </location>
</feature>
<keyword evidence="1" id="KW-0812">Transmembrane</keyword>
<organism evidence="2 3">
    <name type="scientific">Streptomyces griseoluteus</name>
    <dbReference type="NCBI Taxonomy" id="29306"/>
    <lineage>
        <taxon>Bacteria</taxon>
        <taxon>Bacillati</taxon>
        <taxon>Actinomycetota</taxon>
        <taxon>Actinomycetes</taxon>
        <taxon>Kitasatosporales</taxon>
        <taxon>Streptomycetaceae</taxon>
        <taxon>Streptomyces</taxon>
    </lineage>
</organism>